<dbReference type="RefSeq" id="WP_046230693.1">
    <property type="nucleotide sequence ID" value="NZ_FONN01000001.1"/>
</dbReference>
<evidence type="ECO:0000256" key="1">
    <source>
        <dbReference type="ARBA" id="ARBA00000677"/>
    </source>
</evidence>
<keyword evidence="7" id="KW-1133">Transmembrane helix</keyword>
<dbReference type="NCBIfam" id="TIGR02227">
    <property type="entry name" value="sigpep_I_bact"/>
    <property type="match status" value="1"/>
</dbReference>
<comment type="similarity">
    <text evidence="3 7">Belongs to the peptidase S26 family.</text>
</comment>
<dbReference type="Pfam" id="PF10502">
    <property type="entry name" value="Peptidase_S26"/>
    <property type="match status" value="1"/>
</dbReference>
<dbReference type="SUPFAM" id="SSF51306">
    <property type="entry name" value="LexA/Signal peptidase"/>
    <property type="match status" value="1"/>
</dbReference>
<dbReference type="EC" id="3.4.21.89" evidence="4 7"/>
<dbReference type="OrthoDB" id="9802919at2"/>
<feature type="transmembrane region" description="Helical" evidence="7">
    <location>
        <begin position="46"/>
        <end position="70"/>
    </location>
</feature>
<dbReference type="GO" id="GO:0006465">
    <property type="term" value="P:signal peptide processing"/>
    <property type="evidence" value="ECO:0007669"/>
    <property type="project" value="InterPro"/>
</dbReference>
<dbReference type="CDD" id="cd06530">
    <property type="entry name" value="S26_SPase_I"/>
    <property type="match status" value="1"/>
</dbReference>
<reference evidence="11" key="1">
    <citation type="submission" date="2016-10" db="EMBL/GenBank/DDBJ databases">
        <authorList>
            <person name="Varghese N."/>
            <person name="Submissions S."/>
        </authorList>
    </citation>
    <scope>NUCLEOTIDE SEQUENCE [LARGE SCALE GENOMIC DNA]</scope>
    <source>
        <strain evidence="11">CGMCC 1.10223</strain>
    </source>
</reference>
<keyword evidence="5 7" id="KW-0378">Hydrolase</keyword>
<evidence type="ECO:0000256" key="4">
    <source>
        <dbReference type="ARBA" id="ARBA00013208"/>
    </source>
</evidence>
<keyword evidence="7" id="KW-0812">Transmembrane</keyword>
<keyword evidence="7" id="KW-0472">Membrane</keyword>
<dbReference type="PANTHER" id="PTHR43390:SF1">
    <property type="entry name" value="CHLOROPLAST PROCESSING PEPTIDASE"/>
    <property type="match status" value="1"/>
</dbReference>
<proteinExistence type="inferred from homology"/>
<dbReference type="Proteomes" id="UP000183410">
    <property type="component" value="Unassembled WGS sequence"/>
</dbReference>
<dbReference type="AlphaFoldDB" id="A0A1I1Y941"/>
<dbReference type="GO" id="GO:0004252">
    <property type="term" value="F:serine-type endopeptidase activity"/>
    <property type="evidence" value="ECO:0007669"/>
    <property type="project" value="InterPro"/>
</dbReference>
<evidence type="ECO:0000256" key="6">
    <source>
        <dbReference type="PIRSR" id="PIRSR600223-1"/>
    </source>
</evidence>
<evidence type="ECO:0000256" key="5">
    <source>
        <dbReference type="ARBA" id="ARBA00022801"/>
    </source>
</evidence>
<dbReference type="EMBL" id="FONN01000001">
    <property type="protein sequence ID" value="SFE16074.1"/>
    <property type="molecule type" value="Genomic_DNA"/>
</dbReference>
<accession>A0A1I1Y941</accession>
<evidence type="ECO:0000256" key="8">
    <source>
        <dbReference type="SAM" id="MobiDB-lite"/>
    </source>
</evidence>
<dbReference type="PRINTS" id="PR00727">
    <property type="entry name" value="LEADERPTASE"/>
</dbReference>
<dbReference type="InterPro" id="IPR019757">
    <property type="entry name" value="Pept_S26A_signal_pept_1_Lys-AS"/>
</dbReference>
<evidence type="ECO:0000256" key="3">
    <source>
        <dbReference type="ARBA" id="ARBA00009370"/>
    </source>
</evidence>
<feature type="domain" description="Peptidase S26" evidence="9">
    <location>
        <begin position="44"/>
        <end position="213"/>
    </location>
</feature>
<dbReference type="InterPro" id="IPR000223">
    <property type="entry name" value="Pept_S26A_signal_pept_1"/>
</dbReference>
<dbReference type="InterPro" id="IPR019533">
    <property type="entry name" value="Peptidase_S26"/>
</dbReference>
<dbReference type="PANTHER" id="PTHR43390">
    <property type="entry name" value="SIGNAL PEPTIDASE I"/>
    <property type="match status" value="1"/>
</dbReference>
<name>A0A1I1Y941_9BACL</name>
<evidence type="ECO:0000313" key="10">
    <source>
        <dbReference type="EMBL" id="SFE16074.1"/>
    </source>
</evidence>
<evidence type="ECO:0000256" key="7">
    <source>
        <dbReference type="RuleBase" id="RU362042"/>
    </source>
</evidence>
<comment type="catalytic activity">
    <reaction evidence="1 7">
        <text>Cleavage of hydrophobic, N-terminal signal or leader sequences from secreted and periplasmic proteins.</text>
        <dbReference type="EC" id="3.4.21.89"/>
    </reaction>
</comment>
<evidence type="ECO:0000313" key="11">
    <source>
        <dbReference type="Proteomes" id="UP000183410"/>
    </source>
</evidence>
<feature type="compositionally biased region" description="Polar residues" evidence="8">
    <location>
        <begin position="13"/>
        <end position="26"/>
    </location>
</feature>
<feature type="active site" evidence="6">
    <location>
        <position position="74"/>
    </location>
</feature>
<sequence>MDQQSRNDENVVEITSDSAETATPSAESDKAAPSQKAKAMKETVEWIKALAIAVVLVVIIRSFLFAPFMVEGESMHPNFETGERLIVNKILYKFREPDRGEVVVFHVPEQGRDFIKRVIGLPGDTVKVQGDDVYINDVKLEEPYIADAIKQAQANGQLYNTESDFPNERITEATVPEDTIFAMGDNRSNSQDSRALGYISDKELVGRAEVIFWPLNKLSFIKH</sequence>
<feature type="active site" evidence="6">
    <location>
        <position position="116"/>
    </location>
</feature>
<feature type="region of interest" description="Disordered" evidence="8">
    <location>
        <begin position="1"/>
        <end position="34"/>
    </location>
</feature>
<dbReference type="GO" id="GO:0009003">
    <property type="term" value="F:signal peptidase activity"/>
    <property type="evidence" value="ECO:0007669"/>
    <property type="project" value="UniProtKB-EC"/>
</dbReference>
<dbReference type="Gene3D" id="2.10.109.10">
    <property type="entry name" value="Umud Fragment, subunit A"/>
    <property type="match status" value="1"/>
</dbReference>
<evidence type="ECO:0000256" key="2">
    <source>
        <dbReference type="ARBA" id="ARBA00004401"/>
    </source>
</evidence>
<dbReference type="GO" id="GO:0005886">
    <property type="term" value="C:plasma membrane"/>
    <property type="evidence" value="ECO:0007669"/>
    <property type="project" value="UniProtKB-SubCell"/>
</dbReference>
<keyword evidence="7" id="KW-0645">Protease</keyword>
<dbReference type="InterPro" id="IPR036286">
    <property type="entry name" value="LexA/Signal_pep-like_sf"/>
</dbReference>
<gene>
    <name evidence="10" type="ORF">SAMN04487969_101390</name>
</gene>
<comment type="subcellular location">
    <subcellularLocation>
        <location evidence="2">Cell membrane</location>
        <topology evidence="2">Single-pass type II membrane protein</topology>
    </subcellularLocation>
    <subcellularLocation>
        <location evidence="7">Membrane</location>
        <topology evidence="7">Single-pass type II membrane protein</topology>
    </subcellularLocation>
</comment>
<organism evidence="10 11">
    <name type="scientific">Paenibacillus algorifonticola</name>
    <dbReference type="NCBI Taxonomy" id="684063"/>
    <lineage>
        <taxon>Bacteria</taxon>
        <taxon>Bacillati</taxon>
        <taxon>Bacillota</taxon>
        <taxon>Bacilli</taxon>
        <taxon>Bacillales</taxon>
        <taxon>Paenibacillaceae</taxon>
        <taxon>Paenibacillus</taxon>
    </lineage>
</organism>
<dbReference type="PROSITE" id="PS00760">
    <property type="entry name" value="SPASE_I_2"/>
    <property type="match status" value="1"/>
</dbReference>
<protein>
    <recommendedName>
        <fullName evidence="4 7">Signal peptidase I</fullName>
        <ecNumber evidence="4 7">3.4.21.89</ecNumber>
    </recommendedName>
</protein>
<keyword evidence="11" id="KW-1185">Reference proteome</keyword>
<evidence type="ECO:0000259" key="9">
    <source>
        <dbReference type="Pfam" id="PF10502"/>
    </source>
</evidence>